<dbReference type="InterPro" id="IPR038085">
    <property type="entry name" value="Rnp2-like_sf"/>
</dbReference>
<keyword evidence="2" id="KW-0819">tRNA processing</keyword>
<keyword evidence="3" id="KW-0732">Signal</keyword>
<proteinExistence type="inferred from homology"/>
<feature type="signal peptide" evidence="3">
    <location>
        <begin position="1"/>
        <end position="19"/>
    </location>
</feature>
<dbReference type="GO" id="GO:0030681">
    <property type="term" value="C:multimeric ribonuclease P complex"/>
    <property type="evidence" value="ECO:0007669"/>
    <property type="project" value="TreeGrafter"/>
</dbReference>
<dbReference type="SUPFAM" id="SSF160350">
    <property type="entry name" value="Rnp2-like"/>
    <property type="match status" value="1"/>
</dbReference>
<evidence type="ECO:0000256" key="3">
    <source>
        <dbReference type="SAM" id="SignalP"/>
    </source>
</evidence>
<protein>
    <submittedName>
        <fullName evidence="4">Uncharacterized protein</fullName>
    </submittedName>
</protein>
<dbReference type="GO" id="GO:0005730">
    <property type="term" value="C:nucleolus"/>
    <property type="evidence" value="ECO:0007669"/>
    <property type="project" value="TreeGrafter"/>
</dbReference>
<reference evidence="4" key="1">
    <citation type="submission" date="2020-10" db="EMBL/GenBank/DDBJ databases">
        <title>Unveiling of a novel bifunctional photoreceptor, Dualchrome1, isolated from a cosmopolitan green alga.</title>
        <authorList>
            <person name="Suzuki S."/>
            <person name="Kawachi M."/>
        </authorList>
    </citation>
    <scope>NUCLEOTIDE SEQUENCE</scope>
    <source>
        <strain evidence="4">NIES 2893</strain>
    </source>
</reference>
<dbReference type="InterPro" id="IPR002759">
    <property type="entry name" value="Pop5/Rpp14/Rnp2-like"/>
</dbReference>
<evidence type="ECO:0000313" key="4">
    <source>
        <dbReference type="EMBL" id="GHP11899.1"/>
    </source>
</evidence>
<organism evidence="4 5">
    <name type="scientific">Pycnococcus provasolii</name>
    <dbReference type="NCBI Taxonomy" id="41880"/>
    <lineage>
        <taxon>Eukaryota</taxon>
        <taxon>Viridiplantae</taxon>
        <taxon>Chlorophyta</taxon>
        <taxon>Pseudoscourfieldiophyceae</taxon>
        <taxon>Pseudoscourfieldiales</taxon>
        <taxon>Pycnococcaceae</taxon>
        <taxon>Pycnococcus</taxon>
    </lineage>
</organism>
<comment type="caution">
    <text evidence="4">The sequence shown here is derived from an EMBL/GenBank/DDBJ whole genome shotgun (WGS) entry which is preliminary data.</text>
</comment>
<gene>
    <name evidence="4" type="ORF">PPROV_001062600</name>
</gene>
<dbReference type="Proteomes" id="UP000660262">
    <property type="component" value="Unassembled WGS sequence"/>
</dbReference>
<dbReference type="GO" id="GO:0033204">
    <property type="term" value="F:ribonuclease P RNA binding"/>
    <property type="evidence" value="ECO:0007669"/>
    <property type="project" value="InterPro"/>
</dbReference>
<evidence type="ECO:0000256" key="1">
    <source>
        <dbReference type="ARBA" id="ARBA00010800"/>
    </source>
</evidence>
<sequence length="168" mass="16785">MKKKHRFFVVRLLFSSSLGLLGGGGGGGGVSGGGVSGGLLVPREMSRGGGAGGGGGGGGAGGGGSSSSGSSLLFQAIRASIQANFGDVGAGYALATLSVRDFDAKTSTAVVKCAAKQHAEVRACLTFINNLCAQPVIMQTLAVCGSARTCEVQRKRIARQILKKLKRA</sequence>
<dbReference type="Gene3D" id="3.30.70.3250">
    <property type="entry name" value="Ribonuclease P, Pop5 subunit"/>
    <property type="match status" value="1"/>
</dbReference>
<accession>A0A830I4G3</accession>
<dbReference type="EMBL" id="BNJQ01000037">
    <property type="protein sequence ID" value="GHP11899.1"/>
    <property type="molecule type" value="Genomic_DNA"/>
</dbReference>
<dbReference type="GO" id="GO:0001682">
    <property type="term" value="P:tRNA 5'-leader removal"/>
    <property type="evidence" value="ECO:0007669"/>
    <property type="project" value="InterPro"/>
</dbReference>
<dbReference type="OrthoDB" id="24745at2759"/>
<evidence type="ECO:0000313" key="5">
    <source>
        <dbReference type="Proteomes" id="UP000660262"/>
    </source>
</evidence>
<comment type="similarity">
    <text evidence="1">Belongs to the eukaryotic/archaeal RNase P protein component 2 family.</text>
</comment>
<evidence type="ECO:0000256" key="2">
    <source>
        <dbReference type="ARBA" id="ARBA00022694"/>
    </source>
</evidence>
<dbReference type="PANTHER" id="PTHR15441:SF2">
    <property type="entry name" value="RIBONUCLEASE P_MRP PROTEIN SUBUNIT POP5"/>
    <property type="match status" value="1"/>
</dbReference>
<name>A0A830I4G3_9CHLO</name>
<feature type="chain" id="PRO_5032269814" evidence="3">
    <location>
        <begin position="20"/>
        <end position="168"/>
    </location>
</feature>
<dbReference type="Pfam" id="PF01900">
    <property type="entry name" value="RNase_P_Rpp14"/>
    <property type="match status" value="1"/>
</dbReference>
<keyword evidence="5" id="KW-1185">Reference proteome</keyword>
<dbReference type="PANTHER" id="PTHR15441">
    <property type="entry name" value="RIBONUCLEASE P PROTEIN SUBUNIT P14"/>
    <property type="match status" value="1"/>
</dbReference>
<dbReference type="AlphaFoldDB" id="A0A830I4G3"/>